<dbReference type="EMBL" id="JAVLSF010000009">
    <property type="protein sequence ID" value="MDR9774495.1"/>
    <property type="molecule type" value="Genomic_DNA"/>
</dbReference>
<name>A0AAJ2LJN3_9HYPH</name>
<dbReference type="Proteomes" id="UP001268610">
    <property type="component" value="Unassembled WGS sequence"/>
</dbReference>
<accession>A0AAJ2LJN3</accession>
<protein>
    <submittedName>
        <fullName evidence="1">Uncharacterized protein</fullName>
    </submittedName>
</protein>
<gene>
    <name evidence="1" type="ORF">RJJ65_17850</name>
</gene>
<evidence type="ECO:0000313" key="1">
    <source>
        <dbReference type="EMBL" id="MDR9774495.1"/>
    </source>
</evidence>
<proteinExistence type="predicted"/>
<evidence type="ECO:0000313" key="2">
    <source>
        <dbReference type="Proteomes" id="UP001268610"/>
    </source>
</evidence>
<sequence>MFEEKDNEPDPHCKKLAQLPPYAQRTGRPFEPDPVRYRRQPLRHPQYRIPLVPLIAGR</sequence>
<organism evidence="1 2">
    <name type="scientific">Rhizobium hidalgonense</name>
    <dbReference type="NCBI Taxonomy" id="1538159"/>
    <lineage>
        <taxon>Bacteria</taxon>
        <taxon>Pseudomonadati</taxon>
        <taxon>Pseudomonadota</taxon>
        <taxon>Alphaproteobacteria</taxon>
        <taxon>Hyphomicrobiales</taxon>
        <taxon>Rhizobiaceae</taxon>
        <taxon>Rhizobium/Agrobacterium group</taxon>
        <taxon>Rhizobium</taxon>
    </lineage>
</organism>
<comment type="caution">
    <text evidence="1">The sequence shown here is derived from an EMBL/GenBank/DDBJ whole genome shotgun (WGS) entry which is preliminary data.</text>
</comment>
<dbReference type="AlphaFoldDB" id="A0AAJ2LJN3"/>
<reference evidence="1" key="1">
    <citation type="submission" date="2023-04" db="EMBL/GenBank/DDBJ databases">
        <title>Genomic characterization of faba bean (Vicia faba) microsymbionts in Mexican soils.</title>
        <authorList>
            <person name="Rivera Orduna F.N."/>
            <person name="Guevara-Luna J."/>
            <person name="Yan J."/>
            <person name="Arroyo-Herrera I."/>
            <person name="Li Y."/>
            <person name="Vasquez-Murrieta M.S."/>
            <person name="Wang E.T."/>
        </authorList>
    </citation>
    <scope>NUCLEOTIDE SEQUENCE</scope>
    <source>
        <strain evidence="1">CH26</strain>
    </source>
</reference>